<feature type="transmembrane region" description="Helical" evidence="1">
    <location>
        <begin position="17"/>
        <end position="40"/>
    </location>
</feature>
<dbReference type="Pfam" id="PF04021">
    <property type="entry name" value="Class_IIIsignal"/>
    <property type="match status" value="1"/>
</dbReference>
<keyword evidence="1" id="KW-0472">Membrane</keyword>
<accession>H1KYY3</accession>
<dbReference type="InterPro" id="IPR007166">
    <property type="entry name" value="Class3_signal_pept_motif"/>
</dbReference>
<gene>
    <name evidence="2" type="ORF">MetfoDRAFT_1003</name>
</gene>
<dbReference type="AlphaFoldDB" id="H1KYY3"/>
<dbReference type="OrthoDB" id="60678at2157"/>
<organism evidence="2 3">
    <name type="scientific">Methanotorris formicicus Mc-S-70</name>
    <dbReference type="NCBI Taxonomy" id="647171"/>
    <lineage>
        <taxon>Archaea</taxon>
        <taxon>Methanobacteriati</taxon>
        <taxon>Methanobacteriota</taxon>
        <taxon>Methanomada group</taxon>
        <taxon>Methanococci</taxon>
        <taxon>Methanococcales</taxon>
        <taxon>Methanocaldococcaceae</taxon>
        <taxon>Methanotorris</taxon>
    </lineage>
</organism>
<keyword evidence="1" id="KW-0812">Transmembrane</keyword>
<sequence length="125" mass="14264">MPNFIFNSKMGQTSIEFSILLLIILVIVVSSITNVINGLFNEEERTIDKIDISAKTAVSLVNSHYNGTYANETLTYAGMYLNETSNEVIIYIVPDYTINENVKNFIVNYIHNYINNSKYIIKINK</sequence>
<dbReference type="EMBL" id="AGJL01000022">
    <property type="protein sequence ID" value="EHP86563.1"/>
    <property type="molecule type" value="Genomic_DNA"/>
</dbReference>
<evidence type="ECO:0000313" key="3">
    <source>
        <dbReference type="Proteomes" id="UP000003706"/>
    </source>
</evidence>
<evidence type="ECO:0000313" key="2">
    <source>
        <dbReference type="EMBL" id="EHP86563.1"/>
    </source>
</evidence>
<dbReference type="Proteomes" id="UP000003706">
    <property type="component" value="Unassembled WGS sequence"/>
</dbReference>
<evidence type="ECO:0008006" key="4">
    <source>
        <dbReference type="Google" id="ProtNLM"/>
    </source>
</evidence>
<dbReference type="STRING" id="647171.MetfoDRAFT_1003"/>
<reference evidence="2 3" key="1">
    <citation type="submission" date="2011-09" db="EMBL/GenBank/DDBJ databases">
        <title>The draft genome of Methanotorris formicicus Mc-S-70.</title>
        <authorList>
            <consortium name="US DOE Joint Genome Institute (JGI-PGF)"/>
            <person name="Lucas S."/>
            <person name="Han J."/>
            <person name="Lapidus A."/>
            <person name="Cheng J.-F."/>
            <person name="Goodwin L."/>
            <person name="Pitluck S."/>
            <person name="Peters L."/>
            <person name="Land M.L."/>
            <person name="Hauser L."/>
            <person name="Sieprawska-Lupa M."/>
            <person name="Takai K."/>
            <person name="Miyazaki J."/>
            <person name="Whitman W."/>
            <person name="Woyke T.J."/>
        </authorList>
    </citation>
    <scope>NUCLEOTIDE SEQUENCE [LARGE SCALE GENOMIC DNA]</scope>
    <source>
        <strain evidence="2 3">Mc-S-70</strain>
    </source>
</reference>
<evidence type="ECO:0000256" key="1">
    <source>
        <dbReference type="SAM" id="Phobius"/>
    </source>
</evidence>
<keyword evidence="3" id="KW-1185">Reference proteome</keyword>
<protein>
    <recommendedName>
        <fullName evidence="4">Class III signal peptide-containing protein</fullName>
    </recommendedName>
</protein>
<dbReference type="RefSeq" id="WP_007044435.1">
    <property type="nucleotide sequence ID" value="NZ_AGJL01000022.1"/>
</dbReference>
<name>H1KYY3_9EURY</name>
<keyword evidence="1" id="KW-1133">Transmembrane helix</keyword>
<proteinExistence type="predicted"/>
<comment type="caution">
    <text evidence="2">The sequence shown here is derived from an EMBL/GenBank/DDBJ whole genome shotgun (WGS) entry which is preliminary data.</text>
</comment>